<dbReference type="InterPro" id="IPR001303">
    <property type="entry name" value="Aldolase_II/adducin_N"/>
</dbReference>
<feature type="region of interest" description="Disordered" evidence="2">
    <location>
        <begin position="1044"/>
        <end position="1064"/>
    </location>
</feature>
<dbReference type="SMART" id="SM01007">
    <property type="entry name" value="Aldolase_II"/>
    <property type="match status" value="1"/>
</dbReference>
<feature type="compositionally biased region" description="Basic and acidic residues" evidence="2">
    <location>
        <begin position="347"/>
        <end position="357"/>
    </location>
</feature>
<dbReference type="Proteomes" id="UP001187531">
    <property type="component" value="Unassembled WGS sequence"/>
</dbReference>
<feature type="compositionally biased region" description="Basic and acidic residues" evidence="2">
    <location>
        <begin position="707"/>
        <end position="718"/>
    </location>
</feature>
<dbReference type="Gene3D" id="3.40.225.10">
    <property type="entry name" value="Class II aldolase/adducin N-terminal domain"/>
    <property type="match status" value="1"/>
</dbReference>
<protein>
    <recommendedName>
        <fullName evidence="3">Class II aldolase/adducin N-terminal domain-containing protein</fullName>
    </recommendedName>
</protein>
<name>A0AA88KT97_ARTSF</name>
<sequence length="1219" mass="136517">MKMEEVDQAVNGVENINIDEDDHEKNYRPPDIDADVRDMERRKRVEAMMASRIFKEELERIVEHHSRDGGTIFSSQNLSDIFGSGSRMKTGAIIPINDIKGPESLFYIKGEKMLRCKLAALYRLVDLHGWTQSIYNHITVRINQDQEHFLINPFGLLYHEVTASSLVKVDMQGNIVDPGSSNFSVNVAGFMLHSAIHQARPDVKCVIHMHLPSVVAVSAMKCGLLPLSQEACIIGPVSYHPFEGILVDAGERVRIAENMGPKNKVMLLRNHGFVACGETIEEAWVLAYHTVLACEAQMKMLPIGIDNLITISEEAIQRTAEAVRAGVASKGESADIQATSISQSVDESDHSLRDESGAQKSGKREKKWRVGEMEFEAYMRMLDNAGYRTGYMYRQPVVKNEVPRQKLDIEVPPSVSSFGYQIEGEEAYRDLIKKLLEGKKSSERAKWINSPNVYQKVEVLETGTQDPKKITKWVADSSPTHSTPVKVDPALQFVPVGTNPKEFKLKQKAIKENRRAGGISAGPQSHILEGVSWEEMKKMQEAQTNGDQVVIVGAASKGIIQRDFQHHALVYKTPYAKNPFDNISNEEIDSYKKEIEKNMRGDLTIEEYPEYQQEQEDSFVSTNLSSIATPHQLTAESVTLPDTPHPEDVTLSPPQSPPPAASDLEDEGLSSTSSHQVLTVEANTLPRPSRAEKQLLPDHGSGMPTPHVERSKSARFPRDQGSLIEVSVDPEDFYLVETDDDYASSDMEEEGHILLRSSLQTKEALKKIFDCEFNETITQQGFLSRSQSLSDLGIIRTFSLDLRKSPSFPSLLVLESFKLGVRSMASVYFDCANPVGFQDSVDSLGVSNVLSANALKPEYSKVEMTELNNDKEFDLCCSSPVSDNAHDVFEDCFEENDDAKCINYGFIYETENVEAVDDDIDDNVCTIPPNDLSICSENDINRDSDKMNEKDNNFVERRDFILNLADDPNFGFEKESIRCENVSMNRDEDVYSENSEFYLENYPDLLNSLHQTDDIIAGMVSDDTVNQVDEFMDIHVHPNLSSSMENLFKETGPPPSSSSSGYSSQAESSVCIVENDSPEMLRAEPLSSESYFRFNSLRSKCVTVFPPIFERSIEIPSPSFNCKESKIRVATDLFDPVVFEIETSYAPGPVKDQPELVFIDEDAGSEGSCLSWDYNCCEDHPHFISMDKEKEDTITSEPAIPRYSPLKSPSLVRKADELE</sequence>
<evidence type="ECO:0000313" key="4">
    <source>
        <dbReference type="EMBL" id="KAK2705778.1"/>
    </source>
</evidence>
<dbReference type="InterPro" id="IPR051017">
    <property type="entry name" value="Aldolase-II_Adducin_sf"/>
</dbReference>
<dbReference type="PANTHER" id="PTHR10672">
    <property type="entry name" value="ADDUCIN"/>
    <property type="match status" value="1"/>
</dbReference>
<comment type="caution">
    <text evidence="4">The sequence shown here is derived from an EMBL/GenBank/DDBJ whole genome shotgun (WGS) entry which is preliminary data.</text>
</comment>
<proteinExistence type="inferred from homology"/>
<feature type="compositionally biased region" description="Polar residues" evidence="2">
    <location>
        <begin position="336"/>
        <end position="345"/>
    </location>
</feature>
<accession>A0AA88KT97</accession>
<dbReference type="SUPFAM" id="SSF53639">
    <property type="entry name" value="AraD/HMP-PK domain-like"/>
    <property type="match status" value="1"/>
</dbReference>
<evidence type="ECO:0000256" key="2">
    <source>
        <dbReference type="SAM" id="MobiDB-lite"/>
    </source>
</evidence>
<dbReference type="AlphaFoldDB" id="A0AA88KT97"/>
<dbReference type="GO" id="GO:0014069">
    <property type="term" value="C:postsynaptic density"/>
    <property type="evidence" value="ECO:0007669"/>
    <property type="project" value="TreeGrafter"/>
</dbReference>
<gene>
    <name evidence="4" type="ORF">QYM36_015964</name>
</gene>
<feature type="region of interest" description="Disordered" evidence="2">
    <location>
        <begin position="334"/>
        <end position="365"/>
    </location>
</feature>
<dbReference type="GO" id="GO:0051015">
    <property type="term" value="F:actin filament binding"/>
    <property type="evidence" value="ECO:0007669"/>
    <property type="project" value="TreeGrafter"/>
</dbReference>
<feature type="region of interest" description="Disordered" evidence="2">
    <location>
        <begin position="638"/>
        <end position="721"/>
    </location>
</feature>
<feature type="region of interest" description="Disordered" evidence="2">
    <location>
        <begin position="1189"/>
        <end position="1219"/>
    </location>
</feature>
<dbReference type="NCBIfam" id="NF005451">
    <property type="entry name" value="PRK07044.1"/>
    <property type="match status" value="1"/>
</dbReference>
<dbReference type="Pfam" id="PF00596">
    <property type="entry name" value="Aldolase_II"/>
    <property type="match status" value="1"/>
</dbReference>
<evidence type="ECO:0000259" key="3">
    <source>
        <dbReference type="SMART" id="SM01007"/>
    </source>
</evidence>
<dbReference type="PANTHER" id="PTHR10672:SF3">
    <property type="entry name" value="PROTEIN HU-LI TAI SHAO"/>
    <property type="match status" value="1"/>
</dbReference>
<dbReference type="GO" id="GO:0005856">
    <property type="term" value="C:cytoskeleton"/>
    <property type="evidence" value="ECO:0007669"/>
    <property type="project" value="TreeGrafter"/>
</dbReference>
<dbReference type="InterPro" id="IPR036409">
    <property type="entry name" value="Aldolase_II/adducin_N_sf"/>
</dbReference>
<comment type="similarity">
    <text evidence="1">Belongs to the aldolase class II family. Adducin subfamily.</text>
</comment>
<reference evidence="4" key="1">
    <citation type="submission" date="2023-07" db="EMBL/GenBank/DDBJ databases">
        <title>Chromosome-level genome assembly of Artemia franciscana.</title>
        <authorList>
            <person name="Jo E."/>
        </authorList>
    </citation>
    <scope>NUCLEOTIDE SEQUENCE</scope>
    <source>
        <tissue evidence="4">Whole body</tissue>
    </source>
</reference>
<organism evidence="4 5">
    <name type="scientific">Artemia franciscana</name>
    <name type="common">Brine shrimp</name>
    <name type="synonym">Artemia sanfranciscana</name>
    <dbReference type="NCBI Taxonomy" id="6661"/>
    <lineage>
        <taxon>Eukaryota</taxon>
        <taxon>Metazoa</taxon>
        <taxon>Ecdysozoa</taxon>
        <taxon>Arthropoda</taxon>
        <taxon>Crustacea</taxon>
        <taxon>Branchiopoda</taxon>
        <taxon>Anostraca</taxon>
        <taxon>Artemiidae</taxon>
        <taxon>Artemia</taxon>
    </lineage>
</organism>
<evidence type="ECO:0000313" key="5">
    <source>
        <dbReference type="Proteomes" id="UP001187531"/>
    </source>
</evidence>
<feature type="domain" description="Class II aldolase/adducin N-terminal" evidence="3">
    <location>
        <begin position="116"/>
        <end position="298"/>
    </location>
</feature>
<dbReference type="EMBL" id="JAVRJZ010000020">
    <property type="protein sequence ID" value="KAK2705778.1"/>
    <property type="molecule type" value="Genomic_DNA"/>
</dbReference>
<dbReference type="GO" id="GO:0005886">
    <property type="term" value="C:plasma membrane"/>
    <property type="evidence" value="ECO:0007669"/>
    <property type="project" value="UniProtKB-SubCell"/>
</dbReference>
<keyword evidence="5" id="KW-1185">Reference proteome</keyword>
<evidence type="ECO:0000256" key="1">
    <source>
        <dbReference type="ARBA" id="ARBA00006274"/>
    </source>
</evidence>